<dbReference type="PRINTS" id="PR00326">
    <property type="entry name" value="GTP1OBG"/>
</dbReference>
<organism evidence="7 8">
    <name type="scientific">Gryllus longicercus</name>
    <dbReference type="NCBI Taxonomy" id="2509291"/>
    <lineage>
        <taxon>Eukaryota</taxon>
        <taxon>Metazoa</taxon>
        <taxon>Ecdysozoa</taxon>
        <taxon>Arthropoda</taxon>
        <taxon>Hexapoda</taxon>
        <taxon>Insecta</taxon>
        <taxon>Pterygota</taxon>
        <taxon>Neoptera</taxon>
        <taxon>Polyneoptera</taxon>
        <taxon>Orthoptera</taxon>
        <taxon>Ensifera</taxon>
        <taxon>Gryllidea</taxon>
        <taxon>Grylloidea</taxon>
        <taxon>Gryllidae</taxon>
        <taxon>Gryllinae</taxon>
        <taxon>Gryllus</taxon>
    </lineage>
</organism>
<protein>
    <recommendedName>
        <fullName evidence="4">Guanine nucleotide-binding protein-like 1</fullName>
    </recommendedName>
</protein>
<feature type="region of interest" description="Disordered" evidence="5">
    <location>
        <begin position="516"/>
        <end position="576"/>
    </location>
</feature>
<evidence type="ECO:0000256" key="4">
    <source>
        <dbReference type="ARBA" id="ARBA00039902"/>
    </source>
</evidence>
<evidence type="ECO:0000256" key="5">
    <source>
        <dbReference type="SAM" id="MobiDB-lite"/>
    </source>
</evidence>
<name>A0AAN9VI29_9ORTH</name>
<reference evidence="7 8" key="1">
    <citation type="submission" date="2024-03" db="EMBL/GenBank/DDBJ databases">
        <title>The genome assembly and annotation of the cricket Gryllus longicercus Weissman &amp; Gray.</title>
        <authorList>
            <person name="Szrajer S."/>
            <person name="Gray D."/>
            <person name="Ylla G."/>
        </authorList>
    </citation>
    <scope>NUCLEOTIDE SEQUENCE [LARGE SCALE GENOMIC DNA]</scope>
    <source>
        <strain evidence="7">DAG 2021-001</strain>
        <tissue evidence="7">Whole body minus gut</tissue>
    </source>
</reference>
<sequence>MPQGRRKVPFSGKAKKMQIQEKRQRKGVPAFLTGQKGNSGGRDQDSRVLKINAQPSQSSRNKSARYALQFFQESEDEIRQRKEEAFLPLTPALNDLEIAADNYFSADVEFPKRPPWNHEMSPQLLELQEQRYFTEYVSNLEKECKNISYFELNLETWRQLWRVLEMSDVILFIVDIRYSALMFPPSLYHYVTDTLKKDLILVLNKVDLAPPPLVVAWKNYFIEKFPSLHVIMFTSFPGYNLRSNPQKKSGLKVCRLKGRMRMAAEGAQKVLDVCKQIVENEVDLTSWQEKIIEEMKEEYEIEKVNVAEYINAKSSAEDRYTEHEKFQDGVLTIGCVGHPNVGKSSLLNALMGKKVVSVSRTPGHTKHFQTIFLTPNVKLCDCPGLVFPSKTPKNLQVLMGSFPIAQLREPYSSIRYLAEHMDLIKLLALQHPEDDEEWSAIEVCNAWAQKRGFFTARTARLDSYRAANHLLRMTLEGKICLCLQPPEYSQKKEFWEKHPDISMVKWIQALERFEDNNEPDENFPSEEEADSEAGQESGSESPGSVDEDNGSDSGNDSSIKPGPSNLNKFAALDSTE</sequence>
<evidence type="ECO:0000256" key="3">
    <source>
        <dbReference type="ARBA" id="ARBA00037770"/>
    </source>
</evidence>
<feature type="region of interest" description="Disordered" evidence="5">
    <location>
        <begin position="1"/>
        <end position="47"/>
    </location>
</feature>
<dbReference type="Pfam" id="PF01926">
    <property type="entry name" value="MMR_HSR1"/>
    <property type="match status" value="1"/>
</dbReference>
<evidence type="ECO:0000313" key="7">
    <source>
        <dbReference type="EMBL" id="KAK7865354.1"/>
    </source>
</evidence>
<accession>A0AAN9VI29</accession>
<evidence type="ECO:0000259" key="6">
    <source>
        <dbReference type="Pfam" id="PF01926"/>
    </source>
</evidence>
<dbReference type="Proteomes" id="UP001378592">
    <property type="component" value="Unassembled WGS sequence"/>
</dbReference>
<comment type="caution">
    <text evidence="7">The sequence shown here is derived from an EMBL/GenBank/DDBJ whole genome shotgun (WGS) entry which is preliminary data.</text>
</comment>
<dbReference type="GO" id="GO:0005525">
    <property type="term" value="F:GTP binding"/>
    <property type="evidence" value="ECO:0007669"/>
    <property type="project" value="UniProtKB-KW"/>
</dbReference>
<feature type="compositionally biased region" description="Acidic residues" evidence="5">
    <location>
        <begin position="516"/>
        <end position="533"/>
    </location>
</feature>
<dbReference type="EMBL" id="JAZDUA010000179">
    <property type="protein sequence ID" value="KAK7865354.1"/>
    <property type="molecule type" value="Genomic_DNA"/>
</dbReference>
<dbReference type="PANTHER" id="PTHR45709:SF3">
    <property type="entry name" value="GUANINE NUCLEOTIDE-BINDING PROTEIN-LIKE 1"/>
    <property type="match status" value="1"/>
</dbReference>
<evidence type="ECO:0000256" key="1">
    <source>
        <dbReference type="ARBA" id="ARBA00022741"/>
    </source>
</evidence>
<feature type="domain" description="G" evidence="6">
    <location>
        <begin position="333"/>
        <end position="387"/>
    </location>
</feature>
<proteinExistence type="predicted"/>
<feature type="compositionally biased region" description="Basic residues" evidence="5">
    <location>
        <begin position="1"/>
        <end position="16"/>
    </location>
</feature>
<gene>
    <name evidence="7" type="ORF">R5R35_006835</name>
</gene>
<dbReference type="InterPro" id="IPR006073">
    <property type="entry name" value="GTP-bd"/>
</dbReference>
<comment type="function">
    <text evidence="3">Possible regulatory or functional link with the histocompatibility cluster.</text>
</comment>
<dbReference type="Gene3D" id="3.40.50.300">
    <property type="entry name" value="P-loop containing nucleotide triphosphate hydrolases"/>
    <property type="match status" value="1"/>
</dbReference>
<dbReference type="PANTHER" id="PTHR45709">
    <property type="entry name" value="LARGE SUBUNIT GTPASE 1 HOMOLOG-RELATED"/>
    <property type="match status" value="1"/>
</dbReference>
<evidence type="ECO:0000256" key="2">
    <source>
        <dbReference type="ARBA" id="ARBA00023134"/>
    </source>
</evidence>
<dbReference type="CDD" id="cd01857">
    <property type="entry name" value="HSR1_MMR1"/>
    <property type="match status" value="1"/>
</dbReference>
<keyword evidence="1" id="KW-0547">Nucleotide-binding</keyword>
<dbReference type="AlphaFoldDB" id="A0AAN9VI29"/>
<evidence type="ECO:0000313" key="8">
    <source>
        <dbReference type="Proteomes" id="UP001378592"/>
    </source>
</evidence>
<keyword evidence="2" id="KW-0342">GTP-binding</keyword>
<dbReference type="SUPFAM" id="SSF52540">
    <property type="entry name" value="P-loop containing nucleoside triphosphate hydrolases"/>
    <property type="match status" value="1"/>
</dbReference>
<dbReference type="GO" id="GO:0003924">
    <property type="term" value="F:GTPase activity"/>
    <property type="evidence" value="ECO:0007669"/>
    <property type="project" value="InterPro"/>
</dbReference>
<dbReference type="InterPro" id="IPR027417">
    <property type="entry name" value="P-loop_NTPase"/>
</dbReference>
<dbReference type="InterPro" id="IPR043358">
    <property type="entry name" value="GNL1-like"/>
</dbReference>
<keyword evidence="8" id="KW-1185">Reference proteome</keyword>